<dbReference type="PANTHER" id="PTHR43433:SF5">
    <property type="entry name" value="AB HYDROLASE-1 DOMAIN-CONTAINING PROTEIN"/>
    <property type="match status" value="1"/>
</dbReference>
<dbReference type="Gene3D" id="3.40.50.1820">
    <property type="entry name" value="alpha/beta hydrolase"/>
    <property type="match status" value="1"/>
</dbReference>
<dbReference type="PANTHER" id="PTHR43433">
    <property type="entry name" value="HYDROLASE, ALPHA/BETA FOLD FAMILY PROTEIN"/>
    <property type="match status" value="1"/>
</dbReference>
<dbReference type="InterPro" id="IPR050471">
    <property type="entry name" value="AB_hydrolase"/>
</dbReference>
<evidence type="ECO:0000313" key="3">
    <source>
        <dbReference type="Proteomes" id="UP001320972"/>
    </source>
</evidence>
<sequence>MPTATNDGVVLHYETDGAGSEDATPVVFVSEAGLGGWSWGWQHAALTGPFETIVWDLRGTGRSDAPPGPYDLETLASDLEAVLAECGARKAHIVAAGFGGAVALTAARRSNRIETLTLLGTAAREDAFALEDLFAPPDDRDALEASLESALSAEFRDAQPEVCDGIVDWRAEGDADEAGWRAQLAALEGFDATGWLVELTLPTLVVHGTSDELVPADAGRDLARGLPRGEFEPLEGAGHLCFVERSRTVNDRILGFLESYSDEV</sequence>
<proteinExistence type="predicted"/>
<protein>
    <submittedName>
        <fullName evidence="2">Alpha/beta hydrolase</fullName>
    </submittedName>
</protein>
<reference evidence="2 3" key="1">
    <citation type="submission" date="2022-09" db="EMBL/GenBank/DDBJ databases">
        <title>Enrichment on poylsaccharides allowed isolation of novel metabolic and taxonomic groups of Haloarchaea.</title>
        <authorList>
            <person name="Sorokin D.Y."/>
            <person name="Elcheninov A.G."/>
            <person name="Khizhniak T.V."/>
            <person name="Kolganova T.V."/>
            <person name="Kublanov I.V."/>
        </authorList>
    </citation>
    <scope>NUCLEOTIDE SEQUENCE [LARGE SCALE GENOMIC DNA]</scope>
    <source>
        <strain evidence="2 3">AArc-m2/3/4</strain>
    </source>
</reference>
<dbReference type="PRINTS" id="PR00111">
    <property type="entry name" value="ABHYDROLASE"/>
</dbReference>
<dbReference type="GO" id="GO:0016787">
    <property type="term" value="F:hydrolase activity"/>
    <property type="evidence" value="ECO:0007669"/>
    <property type="project" value="UniProtKB-KW"/>
</dbReference>
<evidence type="ECO:0000313" key="2">
    <source>
        <dbReference type="EMBL" id="MCU4971974.1"/>
    </source>
</evidence>
<dbReference type="EMBL" id="JAOPKB010000002">
    <property type="protein sequence ID" value="MCU4971974.1"/>
    <property type="molecule type" value="Genomic_DNA"/>
</dbReference>
<name>A0ABT2QAM1_9EURY</name>
<dbReference type="Proteomes" id="UP001320972">
    <property type="component" value="Unassembled WGS sequence"/>
</dbReference>
<evidence type="ECO:0000259" key="1">
    <source>
        <dbReference type="Pfam" id="PF12697"/>
    </source>
</evidence>
<comment type="caution">
    <text evidence="2">The sequence shown here is derived from an EMBL/GenBank/DDBJ whole genome shotgun (WGS) entry which is preliminary data.</text>
</comment>
<dbReference type="Pfam" id="PF12697">
    <property type="entry name" value="Abhydrolase_6"/>
    <property type="match status" value="1"/>
</dbReference>
<dbReference type="RefSeq" id="WP_338007081.1">
    <property type="nucleotide sequence ID" value="NZ_JAOPKB010000002.1"/>
</dbReference>
<dbReference type="InterPro" id="IPR000073">
    <property type="entry name" value="AB_hydrolase_1"/>
</dbReference>
<gene>
    <name evidence="2" type="ORF">OB955_04385</name>
</gene>
<dbReference type="InterPro" id="IPR029058">
    <property type="entry name" value="AB_hydrolase_fold"/>
</dbReference>
<feature type="domain" description="AB hydrolase-1" evidence="1">
    <location>
        <begin position="26"/>
        <end position="251"/>
    </location>
</feature>
<keyword evidence="3" id="KW-1185">Reference proteome</keyword>
<keyword evidence="2" id="KW-0378">Hydrolase</keyword>
<dbReference type="SUPFAM" id="SSF53474">
    <property type="entry name" value="alpha/beta-Hydrolases"/>
    <property type="match status" value="1"/>
</dbReference>
<organism evidence="2 3">
    <name type="scientific">Natronoglomus mannanivorans</name>
    <dbReference type="NCBI Taxonomy" id="2979990"/>
    <lineage>
        <taxon>Archaea</taxon>
        <taxon>Methanobacteriati</taxon>
        <taxon>Methanobacteriota</taxon>
        <taxon>Stenosarchaea group</taxon>
        <taxon>Halobacteria</taxon>
        <taxon>Halobacteriales</taxon>
        <taxon>Natrialbaceae</taxon>
        <taxon>Natronoglomus</taxon>
    </lineage>
</organism>
<accession>A0ABT2QAM1</accession>